<dbReference type="Pfam" id="PF08238">
    <property type="entry name" value="Sel1"/>
    <property type="match status" value="3"/>
</dbReference>
<dbReference type="Proteomes" id="UP000188169">
    <property type="component" value="Unassembled WGS sequence"/>
</dbReference>
<name>A0A1R4EFN4_9GAMM</name>
<feature type="signal peptide" evidence="1">
    <location>
        <begin position="1"/>
        <end position="21"/>
    </location>
</feature>
<accession>A0A1R4EFN4</accession>
<sequence>MKLLKATLFTALFATAGLAQADLIANVPLDVSRFEVMDINELTGRANQGNDHAQFYLAKRYQKGEGVAKNSLKAIEWYTRAAKQNVTPAQLNLGIMYARGEGVAVNEQQARYWLERAAKRGDNRASYTLALIDEKQRKLVDAYKWYELAARDGMLNDEVRTKARGKIGQLALNLSSSDVATARNQADSWFQSK</sequence>
<feature type="chain" id="PRO_5012842524" evidence="1">
    <location>
        <begin position="22"/>
        <end position="193"/>
    </location>
</feature>
<dbReference type="EMBL" id="FUGD01000076">
    <property type="protein sequence ID" value="SJM37209.1"/>
    <property type="molecule type" value="Genomic_DNA"/>
</dbReference>
<dbReference type="Gene3D" id="1.25.40.10">
    <property type="entry name" value="Tetratricopeptide repeat domain"/>
    <property type="match status" value="1"/>
</dbReference>
<reference evidence="3" key="1">
    <citation type="submission" date="2017-02" db="EMBL/GenBank/DDBJ databases">
        <authorList>
            <person name="Mornico D."/>
        </authorList>
    </citation>
    <scope>NUCLEOTIDE SEQUENCE [LARGE SCALE GENOMIC DNA]</scope>
</reference>
<evidence type="ECO:0000256" key="1">
    <source>
        <dbReference type="SAM" id="SignalP"/>
    </source>
</evidence>
<evidence type="ECO:0000313" key="3">
    <source>
        <dbReference type="Proteomes" id="UP000188169"/>
    </source>
</evidence>
<evidence type="ECO:0000313" key="2">
    <source>
        <dbReference type="EMBL" id="SJM37209.1"/>
    </source>
</evidence>
<keyword evidence="3" id="KW-1185">Reference proteome</keyword>
<dbReference type="InterPro" id="IPR011990">
    <property type="entry name" value="TPR-like_helical_dom_sf"/>
</dbReference>
<dbReference type="InterPro" id="IPR006597">
    <property type="entry name" value="Sel1-like"/>
</dbReference>
<dbReference type="InterPro" id="IPR050767">
    <property type="entry name" value="Sel1_AlgK"/>
</dbReference>
<gene>
    <name evidence="2" type="primary">podJ_1</name>
    <name evidence="2" type="ORF">A1019T_01181</name>
</gene>
<dbReference type="SUPFAM" id="SSF81901">
    <property type="entry name" value="HCP-like"/>
    <property type="match status" value="1"/>
</dbReference>
<keyword evidence="1" id="KW-0732">Signal</keyword>
<dbReference type="STRING" id="1945520.A1019T_01181"/>
<dbReference type="RefSeq" id="WP_077448607.1">
    <property type="nucleotide sequence ID" value="NZ_FUGD01000076.1"/>
</dbReference>
<dbReference type="PANTHER" id="PTHR11102:SF160">
    <property type="entry name" value="ERAD-ASSOCIATED E3 UBIQUITIN-PROTEIN LIGASE COMPONENT HRD3"/>
    <property type="match status" value="1"/>
</dbReference>
<dbReference type="AlphaFoldDB" id="A0A1R4EFN4"/>
<proteinExistence type="predicted"/>
<dbReference type="OrthoDB" id="8561742at2"/>
<protein>
    <submittedName>
        <fullName evidence="2">Localization factor PodJL</fullName>
    </submittedName>
</protein>
<dbReference type="SMART" id="SM00671">
    <property type="entry name" value="SEL1"/>
    <property type="match status" value="2"/>
</dbReference>
<organism evidence="2 3">
    <name type="scientific">Psychrobacter pasteurii</name>
    <dbReference type="NCBI Taxonomy" id="1945520"/>
    <lineage>
        <taxon>Bacteria</taxon>
        <taxon>Pseudomonadati</taxon>
        <taxon>Pseudomonadota</taxon>
        <taxon>Gammaproteobacteria</taxon>
        <taxon>Moraxellales</taxon>
        <taxon>Moraxellaceae</taxon>
        <taxon>Psychrobacter</taxon>
    </lineage>
</organism>
<dbReference type="PANTHER" id="PTHR11102">
    <property type="entry name" value="SEL-1-LIKE PROTEIN"/>
    <property type="match status" value="1"/>
</dbReference>